<accession>F9W581</accession>
<reference evidence="13" key="1">
    <citation type="submission" date="2011-07" db="EMBL/GenBank/DDBJ databases">
        <title>Divergent evolution of antigenic variation in African trypanosomes.</title>
        <authorList>
            <person name="Jackson A.P."/>
            <person name="Berry A."/>
            <person name="Allison H.C."/>
            <person name="Burton P."/>
            <person name="Anderson J."/>
            <person name="Aslett M."/>
            <person name="Brown R."/>
            <person name="Corton N."/>
            <person name="Harris D."/>
            <person name="Hauser H."/>
            <person name="Gamble J."/>
            <person name="Gilderthorp R."/>
            <person name="McQuillan J."/>
            <person name="Quail M.A."/>
            <person name="Sanders M."/>
            <person name="Van Tonder A."/>
            <person name="Ginger M.L."/>
            <person name="Donelson J.E."/>
            <person name="Field M.C."/>
            <person name="Barry J.D."/>
            <person name="Berriman M."/>
            <person name="Hertz-Fowler C."/>
        </authorList>
    </citation>
    <scope>NUCLEOTIDE SEQUENCE [LARGE SCALE GENOMIC DNA]</scope>
    <source>
        <strain evidence="13">IL3000</strain>
    </source>
</reference>
<feature type="compositionally biased region" description="Low complexity" evidence="9">
    <location>
        <begin position="286"/>
        <end position="308"/>
    </location>
</feature>
<comment type="subcellular location">
    <subcellularLocation>
        <location evidence="2">Cell membrane</location>
        <topology evidence="2">Lipid-anchor</topology>
        <topology evidence="2">GPI-anchor</topology>
    </subcellularLocation>
</comment>
<keyword evidence="4" id="KW-0336">GPI-anchor</keyword>
<name>F9W581_TRYCI</name>
<evidence type="ECO:0000256" key="4">
    <source>
        <dbReference type="ARBA" id="ARBA00022622"/>
    </source>
</evidence>
<dbReference type="Proteomes" id="UP000000702">
    <property type="component" value="Unassembled WGS sequence"/>
</dbReference>
<evidence type="ECO:0000256" key="10">
    <source>
        <dbReference type="SAM" id="Phobius"/>
    </source>
</evidence>
<evidence type="ECO:0000256" key="2">
    <source>
        <dbReference type="ARBA" id="ARBA00004609"/>
    </source>
</evidence>
<evidence type="ECO:0000256" key="6">
    <source>
        <dbReference type="ARBA" id="ARBA00023136"/>
    </source>
</evidence>
<evidence type="ECO:0000256" key="7">
    <source>
        <dbReference type="ARBA" id="ARBA00023180"/>
    </source>
</evidence>
<evidence type="ECO:0000256" key="1">
    <source>
        <dbReference type="ARBA" id="ARBA00002523"/>
    </source>
</evidence>
<evidence type="ECO:0000256" key="3">
    <source>
        <dbReference type="ARBA" id="ARBA00022475"/>
    </source>
</evidence>
<comment type="function">
    <text evidence="1">VSG forms a coat on the surface of the parasite. The trypanosome evades the immune response of the host by expressing a series of antigenically distinct VSGs from an estimated 1000 VSG genes.</text>
</comment>
<dbReference type="GO" id="GO:0005886">
    <property type="term" value="C:plasma membrane"/>
    <property type="evidence" value="ECO:0007669"/>
    <property type="project" value="UniProtKB-SubCell"/>
</dbReference>
<keyword evidence="13" id="KW-1185">Reference proteome</keyword>
<keyword evidence="3" id="KW-1003">Cell membrane</keyword>
<evidence type="ECO:0000256" key="5">
    <source>
        <dbReference type="ARBA" id="ARBA00022729"/>
    </source>
</evidence>
<gene>
    <name evidence="12" type="ORF">TCIL3000_0_32220</name>
</gene>
<keyword evidence="5" id="KW-0732">Signal</keyword>
<feature type="domain" description="Trypanosome variant surface glycoprotein B-type N-terminal" evidence="11">
    <location>
        <begin position="88"/>
        <end position="253"/>
    </location>
</feature>
<dbReference type="GO" id="GO:0098552">
    <property type="term" value="C:side of membrane"/>
    <property type="evidence" value="ECO:0007669"/>
    <property type="project" value="UniProtKB-KW"/>
</dbReference>
<evidence type="ECO:0000259" key="11">
    <source>
        <dbReference type="Pfam" id="PF13206"/>
    </source>
</evidence>
<reference evidence="12 13" key="2">
    <citation type="journal article" date="2012" name="Proc. Natl. Acad. Sci. U.S.A.">
        <title>Antigenic diversity is generated by distinct evolutionary mechanisms in African trypanosome species.</title>
        <authorList>
            <person name="Jackson A.P."/>
            <person name="Berry A."/>
            <person name="Aslett M."/>
            <person name="Allison H.C."/>
            <person name="Burton P."/>
            <person name="Vavrova-Anderson J."/>
            <person name="Brown R."/>
            <person name="Browne H."/>
            <person name="Corton N."/>
            <person name="Hauser H."/>
            <person name="Gamble J."/>
            <person name="Gilderthorp R."/>
            <person name="Marcello L."/>
            <person name="McQuillan J."/>
            <person name="Otto T.D."/>
            <person name="Quail M.A."/>
            <person name="Sanders M.J."/>
            <person name="van Tonder A."/>
            <person name="Ginger M.L."/>
            <person name="Field M.C."/>
            <person name="Barry J.D."/>
            <person name="Hertz-Fowler C."/>
            <person name="Berriman M."/>
        </authorList>
    </citation>
    <scope>NUCLEOTIDE SEQUENCE [LARGE SCALE GENOMIC DNA]</scope>
    <source>
        <strain evidence="12 13">IL3000</strain>
    </source>
</reference>
<comment type="caution">
    <text evidence="12">The sequence shown here is derived from an EMBL/GenBank/DDBJ whole genome shotgun (WGS) entry which is preliminary data.</text>
</comment>
<keyword evidence="6 10" id="KW-0472">Membrane</keyword>
<dbReference type="InterPro" id="IPR025932">
    <property type="entry name" value="Trypano_VSG_B_N_dom"/>
</dbReference>
<evidence type="ECO:0000313" key="12">
    <source>
        <dbReference type="EMBL" id="CCD12329.1"/>
    </source>
</evidence>
<feature type="transmembrane region" description="Helical" evidence="10">
    <location>
        <begin position="12"/>
        <end position="29"/>
    </location>
</feature>
<protein>
    <submittedName>
        <fullName evidence="12">Variant surface glycoprotein</fullName>
    </submittedName>
</protein>
<proteinExistence type="predicted"/>
<keyword evidence="10" id="KW-1133">Transmembrane helix</keyword>
<evidence type="ECO:0000313" key="13">
    <source>
        <dbReference type="Proteomes" id="UP000000702"/>
    </source>
</evidence>
<evidence type="ECO:0000256" key="9">
    <source>
        <dbReference type="SAM" id="MobiDB-lite"/>
    </source>
</evidence>
<evidence type="ECO:0000256" key="8">
    <source>
        <dbReference type="ARBA" id="ARBA00023288"/>
    </source>
</evidence>
<dbReference type="Pfam" id="PF13206">
    <property type="entry name" value="VSG_B"/>
    <property type="match status" value="1"/>
</dbReference>
<dbReference type="EMBL" id="CAEQ01000671">
    <property type="protein sequence ID" value="CCD12329.1"/>
    <property type="molecule type" value="Genomic_DNA"/>
</dbReference>
<keyword evidence="10" id="KW-0812">Transmembrane</keyword>
<dbReference type="VEuPathDB" id="TriTrypDB:TcIL3000_0_32220"/>
<feature type="compositionally biased region" description="Polar residues" evidence="9">
    <location>
        <begin position="309"/>
        <end position="320"/>
    </location>
</feature>
<sequence length="382" mass="42235">MKRIFNQLLILFYYVPYFFRIEMSSMIILKSLKVILMLRVVVMGVPENIESVKEHTQDYFGPLCDVMRAMSGVWQSVTGPEEYSTEDIKKLDETVGRSLFGSKWSEGRTGDWHLPENFSGLNPNRKDVCGSKKKNTDMPTASESMASAILCLCTPANTEKKLCEIQVNGNGKWQLGGKQEVKVVFEHIWGQWSGDGIMTECGSPSMDISFEAAKKNFNEKLEKLKSILANKSDTLHPTATKCDGSNPCAHVTENPDWLKKLKELANINLTPAPPPPQLARKETHEPPSSSTTVPVTGPPATTTPEPVTSQVPEETSQPSRLRSPEEEAKKVPLTQPGPGKTPAEVPEDKEEKKEDHVPVPGNETSSTLINGPKWPLLAALLI</sequence>
<organism evidence="12 13">
    <name type="scientific">Trypanosoma congolense (strain IL3000)</name>
    <dbReference type="NCBI Taxonomy" id="1068625"/>
    <lineage>
        <taxon>Eukaryota</taxon>
        <taxon>Discoba</taxon>
        <taxon>Euglenozoa</taxon>
        <taxon>Kinetoplastea</taxon>
        <taxon>Metakinetoplastina</taxon>
        <taxon>Trypanosomatida</taxon>
        <taxon>Trypanosomatidae</taxon>
        <taxon>Trypanosoma</taxon>
        <taxon>Nannomonas</taxon>
    </lineage>
</organism>
<dbReference type="AlphaFoldDB" id="F9W581"/>
<keyword evidence="8" id="KW-0449">Lipoprotein</keyword>
<feature type="region of interest" description="Disordered" evidence="9">
    <location>
        <begin position="267"/>
        <end position="370"/>
    </location>
</feature>
<keyword evidence="7" id="KW-0325">Glycoprotein</keyword>